<dbReference type="AlphaFoldDB" id="A0A7C3WQQ6"/>
<evidence type="ECO:0000313" key="2">
    <source>
        <dbReference type="EMBL" id="HGB14594.1"/>
    </source>
</evidence>
<organism evidence="2">
    <name type="scientific">Desulfobacca acetoxidans</name>
    <dbReference type="NCBI Taxonomy" id="60893"/>
    <lineage>
        <taxon>Bacteria</taxon>
        <taxon>Pseudomonadati</taxon>
        <taxon>Thermodesulfobacteriota</taxon>
        <taxon>Desulfobaccia</taxon>
        <taxon>Desulfobaccales</taxon>
        <taxon>Desulfobaccaceae</taxon>
        <taxon>Desulfobacca</taxon>
    </lineage>
</organism>
<comment type="caution">
    <text evidence="2">The sequence shown here is derived from an EMBL/GenBank/DDBJ whole genome shotgun (WGS) entry which is preliminary data.</text>
</comment>
<accession>A0A7C3WQQ6</accession>
<evidence type="ECO:0000256" key="1">
    <source>
        <dbReference type="SAM" id="MobiDB-lite"/>
    </source>
</evidence>
<reference evidence="2" key="1">
    <citation type="journal article" date="2020" name="mSystems">
        <title>Genome- and Community-Level Interaction Insights into Carbon Utilization and Element Cycling Functions of Hydrothermarchaeota in Hydrothermal Sediment.</title>
        <authorList>
            <person name="Zhou Z."/>
            <person name="Liu Y."/>
            <person name="Xu W."/>
            <person name="Pan J."/>
            <person name="Luo Z.H."/>
            <person name="Li M."/>
        </authorList>
    </citation>
    <scope>NUCLEOTIDE SEQUENCE [LARGE SCALE GENOMIC DNA]</scope>
    <source>
        <strain evidence="2">SpSt-776</strain>
    </source>
</reference>
<dbReference type="EMBL" id="DTHB01000042">
    <property type="protein sequence ID" value="HGB14594.1"/>
    <property type="molecule type" value="Genomic_DNA"/>
</dbReference>
<proteinExistence type="predicted"/>
<sequence length="95" mass="10933">MSQRNGIGSSLPGANYTTLTPPKEKRQSPEIQSALKDFLCKHPDLAADPRKIEVLQYCFKHYINYDPELRDLTIQEKLERANQMAMDFLGSMLKF</sequence>
<gene>
    <name evidence="2" type="ORF">ENV62_05090</name>
</gene>
<name>A0A7C3WQQ6_9BACT</name>
<feature type="region of interest" description="Disordered" evidence="1">
    <location>
        <begin position="1"/>
        <end position="30"/>
    </location>
</feature>
<protein>
    <submittedName>
        <fullName evidence="2">Uncharacterized protein</fullName>
    </submittedName>
</protein>